<proteinExistence type="predicted"/>
<keyword evidence="4" id="KW-1185">Reference proteome</keyword>
<comment type="caution">
    <text evidence="3">The sequence shown here is derived from an EMBL/GenBank/DDBJ whole genome shotgun (WGS) entry which is preliminary data.</text>
</comment>
<evidence type="ECO:0000313" key="3">
    <source>
        <dbReference type="EMBL" id="MSV25722.1"/>
    </source>
</evidence>
<keyword evidence="2" id="KW-0472">Membrane</keyword>
<evidence type="ECO:0000256" key="2">
    <source>
        <dbReference type="SAM" id="Phobius"/>
    </source>
</evidence>
<organism evidence="3 4">
    <name type="scientific">Selenomonas montiformis</name>
    <dbReference type="NCBI Taxonomy" id="2652285"/>
    <lineage>
        <taxon>Bacteria</taxon>
        <taxon>Bacillati</taxon>
        <taxon>Bacillota</taxon>
        <taxon>Negativicutes</taxon>
        <taxon>Selenomonadales</taxon>
        <taxon>Selenomonadaceae</taxon>
        <taxon>Selenomonas</taxon>
    </lineage>
</organism>
<name>A0A6I2V2M2_9FIRM</name>
<dbReference type="AlphaFoldDB" id="A0A6I2V2M2"/>
<evidence type="ECO:0000256" key="1">
    <source>
        <dbReference type="SAM" id="MobiDB-lite"/>
    </source>
</evidence>
<feature type="region of interest" description="Disordered" evidence="1">
    <location>
        <begin position="43"/>
        <end position="72"/>
    </location>
</feature>
<dbReference type="RefSeq" id="WP_154621480.1">
    <property type="nucleotide sequence ID" value="NZ_VUNL01000014.1"/>
</dbReference>
<feature type="transmembrane region" description="Helical" evidence="2">
    <location>
        <begin position="84"/>
        <end position="108"/>
    </location>
</feature>
<dbReference type="Proteomes" id="UP000430222">
    <property type="component" value="Unassembled WGS sequence"/>
</dbReference>
<gene>
    <name evidence="3" type="ORF">FYJ78_11215</name>
</gene>
<keyword evidence="2" id="KW-1133">Transmembrane helix</keyword>
<sequence>MQEKEKGVRCPWGGLRRIGMVFCIMLAAVLWAGGSSAPLPESVPATAAGQNDSPRIIGGMVPSLPRRPGPPEDPPAPFFLEWDFINGLFLVVLVLEFLIFPVLFWLWFGPEKKEEDSGEEEPPSDRYSRKKKQ</sequence>
<feature type="region of interest" description="Disordered" evidence="1">
    <location>
        <begin position="112"/>
        <end position="133"/>
    </location>
</feature>
<accession>A0A6I2V2M2</accession>
<protein>
    <submittedName>
        <fullName evidence="3">Uncharacterized protein</fullName>
    </submittedName>
</protein>
<reference evidence="3 4" key="1">
    <citation type="submission" date="2019-08" db="EMBL/GenBank/DDBJ databases">
        <title>In-depth cultivation of the pig gut microbiome towards novel bacterial diversity and tailored functional studies.</title>
        <authorList>
            <person name="Wylensek D."/>
            <person name="Hitch T.C.A."/>
            <person name="Clavel T."/>
        </authorList>
    </citation>
    <scope>NUCLEOTIDE SEQUENCE [LARGE SCALE GENOMIC DNA]</scope>
    <source>
        <strain evidence="4">WCA-380-WT-3B3</strain>
    </source>
</reference>
<keyword evidence="2" id="KW-0812">Transmembrane</keyword>
<dbReference type="EMBL" id="VUNL01000014">
    <property type="protein sequence ID" value="MSV25722.1"/>
    <property type="molecule type" value="Genomic_DNA"/>
</dbReference>
<evidence type="ECO:0000313" key="4">
    <source>
        <dbReference type="Proteomes" id="UP000430222"/>
    </source>
</evidence>
<feature type="transmembrane region" description="Helical" evidence="2">
    <location>
        <begin position="14"/>
        <end position="34"/>
    </location>
</feature>